<accession>A0ABW1V2E6</accession>
<keyword evidence="2" id="KW-1185">Reference proteome</keyword>
<dbReference type="InterPro" id="IPR049739">
    <property type="entry name" value="YraL-like"/>
</dbReference>
<dbReference type="PANTHER" id="PTHR37812:SF1">
    <property type="entry name" value="MU-LIKE PROPHAGE FLUMU PROTEIN C"/>
    <property type="match status" value="1"/>
</dbReference>
<dbReference type="RefSeq" id="WP_379231543.1">
    <property type="nucleotide sequence ID" value="NZ_JBHSTE010000001.1"/>
</dbReference>
<protein>
    <submittedName>
        <fullName evidence="1">CD3324 family protein</fullName>
    </submittedName>
</protein>
<gene>
    <name evidence="1" type="ORF">ACFP56_04470</name>
</gene>
<sequence>MKYVKGNRIFPDKLLREIQTYIQGEYVYIPQIEGARKKWGVKSGQRERLARRNAEIRARFKNGVAIEQLTMTYHLSHETIKKIVYSNKC</sequence>
<evidence type="ECO:0000313" key="2">
    <source>
        <dbReference type="Proteomes" id="UP001596233"/>
    </source>
</evidence>
<dbReference type="PANTHER" id="PTHR37812">
    <property type="entry name" value="MU-LIKE PROPHAGE FLUMU PROTEIN C"/>
    <property type="match status" value="1"/>
</dbReference>
<organism evidence="1 2">
    <name type="scientific">Paenibacillus septentrionalis</name>
    <dbReference type="NCBI Taxonomy" id="429342"/>
    <lineage>
        <taxon>Bacteria</taxon>
        <taxon>Bacillati</taxon>
        <taxon>Bacillota</taxon>
        <taxon>Bacilli</taxon>
        <taxon>Bacillales</taxon>
        <taxon>Paenibacillaceae</taxon>
        <taxon>Paenibacillus</taxon>
    </lineage>
</organism>
<proteinExistence type="predicted"/>
<dbReference type="EMBL" id="JBHSTE010000001">
    <property type="protein sequence ID" value="MFC6331868.1"/>
    <property type="molecule type" value="Genomic_DNA"/>
</dbReference>
<dbReference type="NCBIfam" id="NF040785">
    <property type="entry name" value="CD3324_fam"/>
    <property type="match status" value="1"/>
</dbReference>
<dbReference type="InterPro" id="IPR009057">
    <property type="entry name" value="Homeodomain-like_sf"/>
</dbReference>
<comment type="caution">
    <text evidence="1">The sequence shown here is derived from an EMBL/GenBank/DDBJ whole genome shotgun (WGS) entry which is preliminary data.</text>
</comment>
<reference evidence="2" key="1">
    <citation type="journal article" date="2019" name="Int. J. Syst. Evol. Microbiol.">
        <title>The Global Catalogue of Microorganisms (GCM) 10K type strain sequencing project: providing services to taxonomists for standard genome sequencing and annotation.</title>
        <authorList>
            <consortium name="The Broad Institute Genomics Platform"/>
            <consortium name="The Broad Institute Genome Sequencing Center for Infectious Disease"/>
            <person name="Wu L."/>
            <person name="Ma J."/>
        </authorList>
    </citation>
    <scope>NUCLEOTIDE SEQUENCE [LARGE SCALE GENOMIC DNA]</scope>
    <source>
        <strain evidence="2">PCU 280</strain>
    </source>
</reference>
<dbReference type="Proteomes" id="UP001596233">
    <property type="component" value="Unassembled WGS sequence"/>
</dbReference>
<name>A0ABW1V2E6_9BACL</name>
<dbReference type="SUPFAM" id="SSF46689">
    <property type="entry name" value="Homeodomain-like"/>
    <property type="match status" value="1"/>
</dbReference>
<evidence type="ECO:0000313" key="1">
    <source>
        <dbReference type="EMBL" id="MFC6331868.1"/>
    </source>
</evidence>
<dbReference type="Gene3D" id="1.10.10.60">
    <property type="entry name" value="Homeodomain-like"/>
    <property type="match status" value="1"/>
</dbReference>
<dbReference type="InterPro" id="IPR052411">
    <property type="entry name" value="c-mor_Regulatory_Protein"/>
</dbReference>